<gene>
    <name evidence="6" type="ORF">SAMN05444408_107109</name>
</gene>
<evidence type="ECO:0000313" key="7">
    <source>
        <dbReference type="Proteomes" id="UP000184236"/>
    </source>
</evidence>
<accession>A0A1M4Y3T7</accession>
<evidence type="ECO:0000313" key="6">
    <source>
        <dbReference type="EMBL" id="SHF00474.1"/>
    </source>
</evidence>
<reference evidence="7" key="1">
    <citation type="submission" date="2016-11" db="EMBL/GenBank/DDBJ databases">
        <authorList>
            <person name="Varghese N."/>
            <person name="Submissions S."/>
        </authorList>
    </citation>
    <scope>NUCLEOTIDE SEQUENCE [LARGE SCALE GENOMIC DNA]</scope>
    <source>
        <strain evidence="7">DSM 26898</strain>
    </source>
</reference>
<evidence type="ECO:0000259" key="5">
    <source>
        <dbReference type="PROSITE" id="PS50975"/>
    </source>
</evidence>
<dbReference type="PROSITE" id="PS50975">
    <property type="entry name" value="ATP_GRASP"/>
    <property type="match status" value="1"/>
</dbReference>
<proteinExistence type="predicted"/>
<dbReference type="InterPro" id="IPR011761">
    <property type="entry name" value="ATP-grasp"/>
</dbReference>
<evidence type="ECO:0000256" key="2">
    <source>
        <dbReference type="ARBA" id="ARBA00022840"/>
    </source>
</evidence>
<feature type="domain" description="ATP-grasp" evidence="5">
    <location>
        <begin position="82"/>
        <end position="323"/>
    </location>
</feature>
<keyword evidence="4" id="KW-0812">Transmembrane</keyword>
<evidence type="ECO:0000256" key="1">
    <source>
        <dbReference type="ARBA" id="ARBA00022741"/>
    </source>
</evidence>
<dbReference type="AlphaFoldDB" id="A0A1M4Y3T7"/>
<keyword evidence="7" id="KW-1185">Reference proteome</keyword>
<dbReference type="EMBL" id="FQVO01000007">
    <property type="protein sequence ID" value="SHF00474.1"/>
    <property type="molecule type" value="Genomic_DNA"/>
</dbReference>
<dbReference type="SUPFAM" id="SSF56059">
    <property type="entry name" value="Glutathione synthetase ATP-binding domain-like"/>
    <property type="match status" value="1"/>
</dbReference>
<dbReference type="Proteomes" id="UP000184236">
    <property type="component" value="Unassembled WGS sequence"/>
</dbReference>
<evidence type="ECO:0000256" key="3">
    <source>
        <dbReference type="PROSITE-ProRule" id="PRU00409"/>
    </source>
</evidence>
<keyword evidence="1 3" id="KW-0547">Nucleotide-binding</keyword>
<dbReference type="GO" id="GO:0005524">
    <property type="term" value="F:ATP binding"/>
    <property type="evidence" value="ECO:0007669"/>
    <property type="project" value="UniProtKB-UniRule"/>
</dbReference>
<keyword evidence="4" id="KW-1133">Transmembrane helix</keyword>
<sequence length="364" mass="42984">MILQKTQYNIQKLRKEVLFKLRYKWHRLIHWEFWPMWAVYLPCIVYYFWISLKSRSFGFFRAVNPAIVHGGMTLEDKNFVNRLLPQNYRAKSFLIECETNLQEIESIIRKNGLEYPVILKPNNGCRGRNVELIRNNESLKKYLENNGNEDLLLEEYISFPNEIGVFYIRFPNEKKGFISGIVEKKGITVTGNGQQTLGELIQYNLRYHSFYLKIFQDDCHQINCIPDANEQIVVSSIGNHARGATFYDVSDKISEKLTDVFNEICSSVDGFYYGRFDVKFNSWEELESGENFRIIELNGAASEPTFIYDPRHSYFFAIKEIIRHWNFMYKIAKFNKKKGHSFTSREDCWKILKEFNPFLTSSGI</sequence>
<organism evidence="6 7">
    <name type="scientific">Chryseobacterium takakiae</name>
    <dbReference type="NCBI Taxonomy" id="1302685"/>
    <lineage>
        <taxon>Bacteria</taxon>
        <taxon>Pseudomonadati</taxon>
        <taxon>Bacteroidota</taxon>
        <taxon>Flavobacteriia</taxon>
        <taxon>Flavobacteriales</taxon>
        <taxon>Weeksellaceae</taxon>
        <taxon>Chryseobacterium group</taxon>
        <taxon>Chryseobacterium</taxon>
    </lineage>
</organism>
<dbReference type="Pfam" id="PF02222">
    <property type="entry name" value="ATP-grasp"/>
    <property type="match status" value="1"/>
</dbReference>
<protein>
    <submittedName>
        <fullName evidence="6">ATP-grasp domain-containing protein</fullName>
    </submittedName>
</protein>
<dbReference type="OrthoDB" id="9775266at2"/>
<dbReference type="STRING" id="1302685.SAMN05444408_107109"/>
<keyword evidence="4" id="KW-0472">Membrane</keyword>
<feature type="transmembrane region" description="Helical" evidence="4">
    <location>
        <begin position="33"/>
        <end position="52"/>
    </location>
</feature>
<dbReference type="Gene3D" id="3.30.470.20">
    <property type="entry name" value="ATP-grasp fold, B domain"/>
    <property type="match status" value="1"/>
</dbReference>
<dbReference type="InterPro" id="IPR003135">
    <property type="entry name" value="ATP-grasp_carboxylate-amine"/>
</dbReference>
<name>A0A1M4Y3T7_9FLAO</name>
<evidence type="ECO:0000256" key="4">
    <source>
        <dbReference type="SAM" id="Phobius"/>
    </source>
</evidence>
<keyword evidence="2 3" id="KW-0067">ATP-binding</keyword>
<dbReference type="GO" id="GO:0046872">
    <property type="term" value="F:metal ion binding"/>
    <property type="evidence" value="ECO:0007669"/>
    <property type="project" value="InterPro"/>
</dbReference>